<dbReference type="EMBL" id="UINC01215524">
    <property type="protein sequence ID" value="SVE41246.1"/>
    <property type="molecule type" value="Genomic_DNA"/>
</dbReference>
<feature type="non-terminal residue" evidence="1">
    <location>
        <position position="64"/>
    </location>
</feature>
<organism evidence="1">
    <name type="scientific">marine metagenome</name>
    <dbReference type="NCBI Taxonomy" id="408172"/>
    <lineage>
        <taxon>unclassified sequences</taxon>
        <taxon>metagenomes</taxon>
        <taxon>ecological metagenomes</taxon>
    </lineage>
</organism>
<proteinExistence type="predicted"/>
<name>A0A383D9R9_9ZZZZ</name>
<sequence>MSEGMGQQDLDERLRELFGAGAQSQGPLAESGAGLRLTGVDLRPRLSPEQAGFLLDVLSWFRIV</sequence>
<dbReference type="AlphaFoldDB" id="A0A383D9R9"/>
<reference evidence="1" key="1">
    <citation type="submission" date="2018-05" db="EMBL/GenBank/DDBJ databases">
        <authorList>
            <person name="Lanie J.A."/>
            <person name="Ng W.-L."/>
            <person name="Kazmierczak K.M."/>
            <person name="Andrzejewski T.M."/>
            <person name="Davidsen T.M."/>
            <person name="Wayne K.J."/>
            <person name="Tettelin H."/>
            <person name="Glass J.I."/>
            <person name="Rusch D."/>
            <person name="Podicherti R."/>
            <person name="Tsui H.-C.T."/>
            <person name="Winkler M.E."/>
        </authorList>
    </citation>
    <scope>NUCLEOTIDE SEQUENCE</scope>
</reference>
<gene>
    <name evidence="1" type="ORF">METZ01_LOCUS494100</name>
</gene>
<accession>A0A383D9R9</accession>
<protein>
    <submittedName>
        <fullName evidence="1">Uncharacterized protein</fullName>
    </submittedName>
</protein>
<evidence type="ECO:0000313" key="1">
    <source>
        <dbReference type="EMBL" id="SVE41246.1"/>
    </source>
</evidence>